<organism evidence="5 6">
    <name type="scientific">Archangium minus</name>
    <dbReference type="NCBI Taxonomy" id="83450"/>
    <lineage>
        <taxon>Bacteria</taxon>
        <taxon>Pseudomonadati</taxon>
        <taxon>Myxococcota</taxon>
        <taxon>Myxococcia</taxon>
        <taxon>Myxococcales</taxon>
        <taxon>Cystobacterineae</taxon>
        <taxon>Archangiaceae</taxon>
        <taxon>Archangium</taxon>
    </lineage>
</organism>
<evidence type="ECO:0000256" key="1">
    <source>
        <dbReference type="ARBA" id="ARBA00023125"/>
    </source>
</evidence>
<dbReference type="PANTHER" id="PTHR30055">
    <property type="entry name" value="HTH-TYPE TRANSCRIPTIONAL REGULATOR RUTR"/>
    <property type="match status" value="1"/>
</dbReference>
<feature type="DNA-binding region" description="H-T-H motif" evidence="2">
    <location>
        <begin position="24"/>
        <end position="43"/>
    </location>
</feature>
<dbReference type="Proteomes" id="UP001611383">
    <property type="component" value="Chromosome"/>
</dbReference>
<proteinExistence type="predicted"/>
<dbReference type="InterPro" id="IPR001647">
    <property type="entry name" value="HTH_TetR"/>
</dbReference>
<dbReference type="InterPro" id="IPR050109">
    <property type="entry name" value="HTH-type_TetR-like_transc_reg"/>
</dbReference>
<protein>
    <submittedName>
        <fullName evidence="5">TetR/AcrR family transcriptional regulator</fullName>
    </submittedName>
</protein>
<keyword evidence="1 2" id="KW-0238">DNA-binding</keyword>
<keyword evidence="6" id="KW-1185">Reference proteome</keyword>
<feature type="domain" description="HTH tetR-type" evidence="4">
    <location>
        <begin position="1"/>
        <end position="61"/>
    </location>
</feature>
<dbReference type="PRINTS" id="PR00455">
    <property type="entry name" value="HTHTETR"/>
</dbReference>
<name>A0ABY9X554_9BACT</name>
<reference evidence="5 6" key="1">
    <citation type="submission" date="2019-08" db="EMBL/GenBank/DDBJ databases">
        <title>Archangium and Cystobacter genomes.</title>
        <authorList>
            <person name="Chen I.-C.K."/>
            <person name="Wielgoss S."/>
        </authorList>
    </citation>
    <scope>NUCLEOTIDE SEQUENCE [LARGE SCALE GENOMIC DNA]</scope>
    <source>
        <strain evidence="5 6">Cbm 6</strain>
    </source>
</reference>
<evidence type="ECO:0000256" key="3">
    <source>
        <dbReference type="SAM" id="MobiDB-lite"/>
    </source>
</evidence>
<feature type="region of interest" description="Disordered" evidence="3">
    <location>
        <begin position="193"/>
        <end position="221"/>
    </location>
</feature>
<dbReference type="PANTHER" id="PTHR30055:SF219">
    <property type="entry name" value="TRANSCRIPTIONAL REGULATORY PROTEIN"/>
    <property type="match status" value="1"/>
</dbReference>
<dbReference type="Pfam" id="PF17940">
    <property type="entry name" value="TetR_C_31"/>
    <property type="match status" value="1"/>
</dbReference>
<evidence type="ECO:0000259" key="4">
    <source>
        <dbReference type="PROSITE" id="PS50977"/>
    </source>
</evidence>
<dbReference type="EMBL" id="CP043494">
    <property type="protein sequence ID" value="WNG50522.1"/>
    <property type="molecule type" value="Genomic_DNA"/>
</dbReference>
<dbReference type="SUPFAM" id="SSF46689">
    <property type="entry name" value="Homeodomain-like"/>
    <property type="match status" value="1"/>
</dbReference>
<feature type="compositionally biased region" description="Basic and acidic residues" evidence="3">
    <location>
        <begin position="193"/>
        <end position="209"/>
    </location>
</feature>
<evidence type="ECO:0000313" key="5">
    <source>
        <dbReference type="EMBL" id="WNG50522.1"/>
    </source>
</evidence>
<evidence type="ECO:0000256" key="2">
    <source>
        <dbReference type="PROSITE-ProRule" id="PRU00335"/>
    </source>
</evidence>
<dbReference type="RefSeq" id="WP_395809695.1">
    <property type="nucleotide sequence ID" value="NZ_CP043494.1"/>
</dbReference>
<dbReference type="SUPFAM" id="SSF48498">
    <property type="entry name" value="Tetracyclin repressor-like, C-terminal domain"/>
    <property type="match status" value="1"/>
</dbReference>
<dbReference type="PROSITE" id="PS50977">
    <property type="entry name" value="HTH_TETR_2"/>
    <property type="match status" value="1"/>
</dbReference>
<dbReference type="Gene3D" id="1.10.357.10">
    <property type="entry name" value="Tetracycline Repressor, domain 2"/>
    <property type="match status" value="1"/>
</dbReference>
<sequence length="221" mass="24069">MGNREDLLAGAKRCLYEKGYARTTARDIAAEAGTSLAAIGYHFKSTEALMNAAILQAIEELGEEMHRALAAEVPAEATTLERFEANWKRVLELFPKYRRMLSASFEAYATAEHVPEVRQQLASGLEAGRIGLARLFQNLDATTDRTAWAVGSFYQALMSGLLVQWLIDPEHAPSSKDLADALRTIVASVEPADVKDKVPKSTSKKERVPKGKAPPGGGKRG</sequence>
<dbReference type="InterPro" id="IPR041583">
    <property type="entry name" value="TetR_C_31"/>
</dbReference>
<dbReference type="InterPro" id="IPR036271">
    <property type="entry name" value="Tet_transcr_reg_TetR-rel_C_sf"/>
</dbReference>
<accession>A0ABY9X554</accession>
<gene>
    <name evidence="5" type="ORF">F0U60_45115</name>
</gene>
<evidence type="ECO:0000313" key="6">
    <source>
        <dbReference type="Proteomes" id="UP001611383"/>
    </source>
</evidence>
<dbReference type="InterPro" id="IPR009057">
    <property type="entry name" value="Homeodomain-like_sf"/>
</dbReference>
<dbReference type="Pfam" id="PF00440">
    <property type="entry name" value="TetR_N"/>
    <property type="match status" value="1"/>
</dbReference>